<gene>
    <name evidence="1" type="ORF">EGK_13471</name>
</gene>
<feature type="non-terminal residue" evidence="1">
    <location>
        <position position="1"/>
    </location>
</feature>
<dbReference type="AlphaFoldDB" id="G7MNP7"/>
<protein>
    <submittedName>
        <fullName evidence="1">Uncharacterized protein</fullName>
    </submittedName>
</protein>
<evidence type="ECO:0000313" key="1">
    <source>
        <dbReference type="EMBL" id="EHH17143.1"/>
    </source>
</evidence>
<proteinExistence type="predicted"/>
<dbReference type="PANTHER" id="PTHR46254:SF6">
    <property type="entry name" value="HIGH MOBILITY GROUP AT-HOOK 2"/>
    <property type="match status" value="1"/>
</dbReference>
<dbReference type="Proteomes" id="UP000013456">
    <property type="component" value="Chromosome 3"/>
</dbReference>
<name>G7MNP7_MACMU</name>
<dbReference type="EMBL" id="CM001255">
    <property type="protein sequence ID" value="EHH17143.1"/>
    <property type="molecule type" value="Genomic_DNA"/>
</dbReference>
<organism evidence="1">
    <name type="scientific">Macaca mulatta</name>
    <name type="common">Rhesus macaque</name>
    <dbReference type="NCBI Taxonomy" id="9544"/>
    <lineage>
        <taxon>Eukaryota</taxon>
        <taxon>Metazoa</taxon>
        <taxon>Chordata</taxon>
        <taxon>Craniata</taxon>
        <taxon>Vertebrata</taxon>
        <taxon>Euteleostomi</taxon>
        <taxon>Mammalia</taxon>
        <taxon>Eutheria</taxon>
        <taxon>Euarchontoglires</taxon>
        <taxon>Primates</taxon>
        <taxon>Haplorrhini</taxon>
        <taxon>Catarrhini</taxon>
        <taxon>Cercopithecidae</taxon>
        <taxon>Cercopithecinae</taxon>
        <taxon>Macaca</taxon>
    </lineage>
</organism>
<accession>G7MNP7</accession>
<feature type="non-terminal residue" evidence="1">
    <location>
        <position position="72"/>
    </location>
</feature>
<sequence>ESRSVPQAGVPWRNLGSLQPLPARFKQFSCLSLLGSWDYKHVPPCPANFFCIFSRDGVSPCWPGWSRTPDLV</sequence>
<dbReference type="PANTHER" id="PTHR46254">
    <property type="entry name" value="PROTEIN GVQW1-RELATED"/>
    <property type="match status" value="1"/>
</dbReference>
<reference evidence="1" key="1">
    <citation type="journal article" date="2011" name="Nat. Biotechnol.">
        <title>Genome sequencing and comparison of two nonhuman primate animal models, the cynomolgus and Chinese rhesus macaques.</title>
        <authorList>
            <person name="Yan G."/>
            <person name="Zhang G."/>
            <person name="Fang X."/>
            <person name="Zhang Y."/>
            <person name="Li C."/>
            <person name="Ling F."/>
            <person name="Cooper D.N."/>
            <person name="Li Q."/>
            <person name="Li Y."/>
            <person name="van Gool A.J."/>
            <person name="Du H."/>
            <person name="Chen J."/>
            <person name="Chen R."/>
            <person name="Zhang P."/>
            <person name="Huang Z."/>
            <person name="Thompson J.R."/>
            <person name="Meng Y."/>
            <person name="Bai Y."/>
            <person name="Wang J."/>
            <person name="Zhuo M."/>
            <person name="Wang T."/>
            <person name="Huang Y."/>
            <person name="Wei L."/>
            <person name="Li J."/>
            <person name="Wang Z."/>
            <person name="Hu H."/>
            <person name="Yang P."/>
            <person name="Le L."/>
            <person name="Stenson P.D."/>
            <person name="Li B."/>
            <person name="Liu X."/>
            <person name="Ball E.V."/>
            <person name="An N."/>
            <person name="Huang Q."/>
            <person name="Zhang Y."/>
            <person name="Fan W."/>
            <person name="Zhang X."/>
            <person name="Li Y."/>
            <person name="Wang W."/>
            <person name="Katze M.G."/>
            <person name="Su B."/>
            <person name="Nielsen R."/>
            <person name="Yang H."/>
            <person name="Wang J."/>
            <person name="Wang X."/>
            <person name="Wang J."/>
        </authorList>
    </citation>
    <scope>NUCLEOTIDE SEQUENCE [LARGE SCALE GENOMIC DNA]</scope>
    <source>
        <strain evidence="1">CR-5</strain>
    </source>
</reference>